<evidence type="ECO:0000313" key="2">
    <source>
        <dbReference type="Proteomes" id="UP000499080"/>
    </source>
</evidence>
<keyword evidence="2" id="KW-1185">Reference proteome</keyword>
<organism evidence="1 2">
    <name type="scientific">Araneus ventricosus</name>
    <name type="common">Orbweaver spider</name>
    <name type="synonym">Epeira ventricosa</name>
    <dbReference type="NCBI Taxonomy" id="182803"/>
    <lineage>
        <taxon>Eukaryota</taxon>
        <taxon>Metazoa</taxon>
        <taxon>Ecdysozoa</taxon>
        <taxon>Arthropoda</taxon>
        <taxon>Chelicerata</taxon>
        <taxon>Arachnida</taxon>
        <taxon>Araneae</taxon>
        <taxon>Araneomorphae</taxon>
        <taxon>Entelegynae</taxon>
        <taxon>Araneoidea</taxon>
        <taxon>Araneidae</taxon>
        <taxon>Araneus</taxon>
    </lineage>
</organism>
<proteinExistence type="predicted"/>
<dbReference type="PANTHER" id="PTHR46409">
    <property type="entry name" value="HTH PSQ-TYPE DOMAIN-CONTAINING PROTEIN"/>
    <property type="match status" value="1"/>
</dbReference>
<dbReference type="AlphaFoldDB" id="A0A4Y2DKP5"/>
<dbReference type="EMBL" id="BGPR01000374">
    <property type="protein sequence ID" value="GBM16434.1"/>
    <property type="molecule type" value="Genomic_DNA"/>
</dbReference>
<dbReference type="Proteomes" id="UP000499080">
    <property type="component" value="Unassembled WGS sequence"/>
</dbReference>
<gene>
    <name evidence="1" type="ORF">AVEN_94929_1</name>
</gene>
<dbReference type="PANTHER" id="PTHR46409:SF1">
    <property type="entry name" value="HTH PSQ-TYPE DOMAIN-CONTAINING PROTEIN"/>
    <property type="match status" value="1"/>
</dbReference>
<reference evidence="1 2" key="1">
    <citation type="journal article" date="2019" name="Sci. Rep.">
        <title>Orb-weaving spider Araneus ventricosus genome elucidates the spidroin gene catalogue.</title>
        <authorList>
            <person name="Kono N."/>
            <person name="Nakamura H."/>
            <person name="Ohtoshi R."/>
            <person name="Moran D.A.P."/>
            <person name="Shinohara A."/>
            <person name="Yoshida Y."/>
            <person name="Fujiwara M."/>
            <person name="Mori M."/>
            <person name="Tomita M."/>
            <person name="Arakawa K."/>
        </authorList>
    </citation>
    <scope>NUCLEOTIDE SEQUENCE [LARGE SCALE GENOMIC DNA]</scope>
</reference>
<sequence length="243" mass="28687">MLYCISTSNPSNELITLVVFILRDYAPSWFRIEVHHSIKHAARHLWHFISSSRYLPKKYRDIIEPVISRNAYFEAPKNMLLAMLTDERCHIRTLAARRIIKAREIGTDDNFVPRFFIPIVNIRAANNIDFIDWQACNVTPPTVRRHINSNQLLKMIQDDVAMNDWDFIKFPLHTKAIERIEKLVTEASRKRVGPQNREGFIRATLESRKQMSLFESKKITKNSVLKFYMFQRLNQVSIRIIMI</sequence>
<dbReference type="OrthoDB" id="6773164at2759"/>
<name>A0A4Y2DKP5_ARAVE</name>
<protein>
    <submittedName>
        <fullName evidence="1">Uncharacterized protein</fullName>
    </submittedName>
</protein>
<comment type="caution">
    <text evidence="1">The sequence shown here is derived from an EMBL/GenBank/DDBJ whole genome shotgun (WGS) entry which is preliminary data.</text>
</comment>
<accession>A0A4Y2DKP5</accession>
<evidence type="ECO:0000313" key="1">
    <source>
        <dbReference type="EMBL" id="GBM16434.1"/>
    </source>
</evidence>